<dbReference type="Proteomes" id="UP000199426">
    <property type="component" value="Unassembled WGS sequence"/>
</dbReference>
<protein>
    <submittedName>
        <fullName evidence="3">Uncharacterized protein</fullName>
    </submittedName>
</protein>
<evidence type="ECO:0000256" key="1">
    <source>
        <dbReference type="SAM" id="SignalP"/>
    </source>
</evidence>
<sequence>MKTKVILCLIVVCSLVSCKFYVMYKETAEPGFVCGKEDDQFITVYEKDKKEYEVYVRYNQSKYLYFNNTQRVNQPDYDSKKYRTEIQYIIVNTTTNNMFYVSTTPSRYIMNKDKNTYLIGNKGNSYFFNSYFIGKMNNDNMIFKNSKEKMTWKFRRINDTLDINIVIMHNIRANREIHSSTRLISEVLGDDFKFVKLKDFENFTYLKPGVFNNKDSIGIVEAGNKISLNRIRYIACGNQAVKVLLNYDNAIDDHNEFKNIFYKKGRIRYINDR</sequence>
<proteinExistence type="predicted"/>
<evidence type="ECO:0000313" key="3">
    <source>
        <dbReference type="EMBL" id="SQB45978.1"/>
    </source>
</evidence>
<name>A0A2X2WZ35_CHRJE</name>
<dbReference type="EMBL" id="FNEG01000005">
    <property type="protein sequence ID" value="SDJ41223.1"/>
    <property type="molecule type" value="Genomic_DNA"/>
</dbReference>
<feature type="signal peptide" evidence="1">
    <location>
        <begin position="1"/>
        <end position="24"/>
    </location>
</feature>
<dbReference type="STRING" id="445960.SAMN05421542_3478"/>
<evidence type="ECO:0000313" key="4">
    <source>
        <dbReference type="Proteomes" id="UP000199426"/>
    </source>
</evidence>
<accession>A0A2X2WZ35</accession>
<feature type="chain" id="PRO_5016981306" evidence="1">
    <location>
        <begin position="25"/>
        <end position="273"/>
    </location>
</feature>
<dbReference type="Proteomes" id="UP000251670">
    <property type="component" value="Unassembled WGS sequence"/>
</dbReference>
<evidence type="ECO:0000313" key="2">
    <source>
        <dbReference type="EMBL" id="SDJ41223.1"/>
    </source>
</evidence>
<reference evidence="3 5" key="2">
    <citation type="submission" date="2018-06" db="EMBL/GenBank/DDBJ databases">
        <authorList>
            <consortium name="Pathogen Informatics"/>
            <person name="Doyle S."/>
        </authorList>
    </citation>
    <scope>NUCLEOTIDE SEQUENCE [LARGE SCALE GENOMIC DNA]</scope>
    <source>
        <strain evidence="3 5">NCTC13492</strain>
    </source>
</reference>
<organism evidence="3 5">
    <name type="scientific">Chryseobacterium jejuense</name>
    <dbReference type="NCBI Taxonomy" id="445960"/>
    <lineage>
        <taxon>Bacteria</taxon>
        <taxon>Pseudomonadati</taxon>
        <taxon>Bacteroidota</taxon>
        <taxon>Flavobacteriia</taxon>
        <taxon>Flavobacteriales</taxon>
        <taxon>Weeksellaceae</taxon>
        <taxon>Chryseobacterium group</taxon>
        <taxon>Chryseobacterium</taxon>
    </lineage>
</organism>
<dbReference type="EMBL" id="UAWB01000012">
    <property type="protein sequence ID" value="SQB45978.1"/>
    <property type="molecule type" value="Genomic_DNA"/>
</dbReference>
<evidence type="ECO:0000313" key="5">
    <source>
        <dbReference type="Proteomes" id="UP000251670"/>
    </source>
</evidence>
<gene>
    <name evidence="3" type="ORF">NCTC13492_03040</name>
    <name evidence="2" type="ORF">SAMN05421542_3478</name>
</gene>
<dbReference type="AlphaFoldDB" id="A0A2X2WZ35"/>
<dbReference type="PROSITE" id="PS51257">
    <property type="entry name" value="PROKAR_LIPOPROTEIN"/>
    <property type="match status" value="1"/>
</dbReference>
<reference evidence="2 4" key="1">
    <citation type="submission" date="2016-10" db="EMBL/GenBank/DDBJ databases">
        <authorList>
            <person name="Varghese N."/>
            <person name="Submissions S."/>
        </authorList>
    </citation>
    <scope>NUCLEOTIDE SEQUENCE [LARGE SCALE GENOMIC DNA]</scope>
    <source>
        <strain evidence="2 4">DSM 19299</strain>
    </source>
</reference>
<keyword evidence="4" id="KW-1185">Reference proteome</keyword>
<keyword evidence="1" id="KW-0732">Signal</keyword>